<sequence>MIGCCNSFKDCSDAGECIKLNNPLYEEVYKGCLYKSNLDMGKNFYTDYNENNRIKAEEYQKKQCSRKVKKPSETLPKIKKEVEIVEDIKKEENALEKSFRDKYKRAYLVINERQFYIGTRGSYNGATYALGTEGIERLIQNIGDLPIHIDTEYLDEMYQDENGTFDDRADWTPYFKIGQQQYNLMNSNLLGLKESTCNMIANYFADLGIEVNSECPKNGRNNRVFKPSKPKKSKDKQKPIVDTIKLSEDKKTKKAKVEQLSLF</sequence>
<proteinExistence type="predicted"/>
<dbReference type="OrthoDB" id="9776650at2"/>
<feature type="compositionally biased region" description="Basic residues" evidence="1">
    <location>
        <begin position="226"/>
        <end position="235"/>
    </location>
</feature>
<evidence type="ECO:0000256" key="1">
    <source>
        <dbReference type="SAM" id="MobiDB-lite"/>
    </source>
</evidence>
<dbReference type="AlphaFoldDB" id="A0A845R4W1"/>
<evidence type="ECO:0000313" key="2">
    <source>
        <dbReference type="EMBL" id="NBI07543.1"/>
    </source>
</evidence>
<gene>
    <name evidence="2" type="ORF">D3Z33_11845</name>
</gene>
<reference evidence="2 3" key="1">
    <citation type="submission" date="2018-08" db="EMBL/GenBank/DDBJ databases">
        <title>Murine metabolic-syndrome-specific gut microbial biobank.</title>
        <authorList>
            <person name="Liu C."/>
        </authorList>
    </citation>
    <scope>NUCLEOTIDE SEQUENCE [LARGE SCALE GENOMIC DNA]</scope>
    <source>
        <strain evidence="2 3">583</strain>
    </source>
</reference>
<keyword evidence="3" id="KW-1185">Reference proteome</keyword>
<name>A0A845R4W1_9CLOT</name>
<evidence type="ECO:0000313" key="3">
    <source>
        <dbReference type="Proteomes" id="UP000467132"/>
    </source>
</evidence>
<dbReference type="RefSeq" id="WP_160198009.1">
    <property type="nucleotide sequence ID" value="NZ_QXXA01000013.1"/>
</dbReference>
<organism evidence="2 3">
    <name type="scientific">Senegalia massiliensis</name>
    <dbReference type="NCBI Taxonomy" id="1720316"/>
    <lineage>
        <taxon>Bacteria</taxon>
        <taxon>Bacillati</taxon>
        <taxon>Bacillota</taxon>
        <taxon>Clostridia</taxon>
        <taxon>Eubacteriales</taxon>
        <taxon>Clostridiaceae</taxon>
        <taxon>Senegalia</taxon>
    </lineage>
</organism>
<protein>
    <submittedName>
        <fullName evidence="2">Uncharacterized protein</fullName>
    </submittedName>
</protein>
<feature type="region of interest" description="Disordered" evidence="1">
    <location>
        <begin position="220"/>
        <end position="245"/>
    </location>
</feature>
<dbReference type="EMBL" id="QXXA01000013">
    <property type="protein sequence ID" value="NBI07543.1"/>
    <property type="molecule type" value="Genomic_DNA"/>
</dbReference>
<accession>A0A845R4W1</accession>
<comment type="caution">
    <text evidence="2">The sequence shown here is derived from an EMBL/GenBank/DDBJ whole genome shotgun (WGS) entry which is preliminary data.</text>
</comment>
<dbReference type="Proteomes" id="UP000467132">
    <property type="component" value="Unassembled WGS sequence"/>
</dbReference>